<dbReference type="InterPro" id="IPR001227">
    <property type="entry name" value="Ac_transferase_dom_sf"/>
</dbReference>
<evidence type="ECO:0000256" key="6">
    <source>
        <dbReference type="SAM" id="MobiDB-lite"/>
    </source>
</evidence>
<dbReference type="InterPro" id="IPR016039">
    <property type="entry name" value="Thiolase-like"/>
</dbReference>
<evidence type="ECO:0000313" key="10">
    <source>
        <dbReference type="Proteomes" id="UP001596380"/>
    </source>
</evidence>
<feature type="domain" description="Carrier" evidence="7">
    <location>
        <begin position="909"/>
        <end position="984"/>
    </location>
</feature>
<keyword evidence="4" id="KW-0808">Transferase</keyword>
<dbReference type="PROSITE" id="PS50075">
    <property type="entry name" value="CARRIER"/>
    <property type="match status" value="1"/>
</dbReference>
<evidence type="ECO:0000256" key="3">
    <source>
        <dbReference type="ARBA" id="ARBA00022553"/>
    </source>
</evidence>
<dbReference type="InterPro" id="IPR050091">
    <property type="entry name" value="PKS_NRPS_Biosynth_Enz"/>
</dbReference>
<dbReference type="InterPro" id="IPR015422">
    <property type="entry name" value="PyrdxlP-dep_Trfase_small"/>
</dbReference>
<name>A0ABW2CK36_9ACTN</name>
<feature type="domain" description="Ketosynthase family 3 (KS3)" evidence="8">
    <location>
        <begin position="2"/>
        <end position="433"/>
    </location>
</feature>
<dbReference type="SUPFAM" id="SSF53901">
    <property type="entry name" value="Thiolase-like"/>
    <property type="match status" value="1"/>
</dbReference>
<evidence type="ECO:0000256" key="4">
    <source>
        <dbReference type="ARBA" id="ARBA00022679"/>
    </source>
</evidence>
<dbReference type="PANTHER" id="PTHR43775">
    <property type="entry name" value="FATTY ACID SYNTHASE"/>
    <property type="match status" value="1"/>
</dbReference>
<dbReference type="CDD" id="cd00833">
    <property type="entry name" value="PKS"/>
    <property type="match status" value="1"/>
</dbReference>
<dbReference type="Pfam" id="PF00550">
    <property type="entry name" value="PP-binding"/>
    <property type="match status" value="1"/>
</dbReference>
<sequence>MREPLAIVGMACRVPGAADYRSLWVNIESGSTGMVEVGEQDRRREGVRLDPTVRNRYVPVAAPLDGYDEFDSGAFGISAGEAKGINLNHRVMMEVVLEAIEDAGCDPLRYPKSIGLFAAGGGASPGSVLQRIGDPQYGDVARPLKVSEAINWGALLDNDFLATRIAYPLDLRGPCLTVQTACSSSLVALHLACQSVLSGESDMAVAGGVNVEIHQRVGYYYQEGSVWSTDGYCRPFDRAATGTITANGAGAVVIKPLDQALSDGDAVHAVIRGSAINNDGRRKAGFTAPSVNQQARVISAALASAGVDGRDIGYLEAHGTATEIGDVVEWAAIERALGPDGVRCAIGATKANVGHLGPAAGVVALIKAALVLSHERIPPVANFVELNPRIKPSSARLFVPDGCSRWEEEDRPRRAGVSSMGIGGTNAHVVLEQAPVPEAVDEPIEVVCILPVSAASRCSLEETANRVAEFAAENPQRLRSLARTMRTGRRILPHREAFVVATRGAGFVSWRTGGRLAKRAPDSAIIFPGQGGRVGDLTAAAAEIDGFRDLLSQTLQCLPADDRPLVKGLLTGASETASGSRLAELAVLVQSVTVARSLLADGLGARSLCGFSLGEIAAGVVGGVFTLDEAAAVLSERARLLAAAPEGGMIRVRLSEKSVTRYLSTDVSPAIVPNGRDCMLSGEAAAIDAIADRLRTDGIACVRVPVKHPFHSAVLNGSVAEYTKAWSQVELRRPELRLMSPTTGDWLDEETARDPGFWASHLVRPVRFGEAMQRLRVNGTDLAYVMDSDAGVTPFVKEVFATDALAMATAKHAGYDAVSRARLLATAWSAGQDSVNLTTEQIGRRSGLDAAPVLVHAPTYAFDRSSQKEQPPVHTEAQSTPSSARPSPAAEDQTPPEAPIPTRSDVDTETIGDRVRRIVARLVGSTSEDTDLGVSFIELGYDSFLLIQLADALSTEFQTDIDVRQLYMDLDSCDGVIEHLKSVASTSGQSAPVAMESEPRRLSQPLPSAPPEPRPAQFAAPVSRSSGQAASGDDTDPLRAEAEWAQRTPESKRITEEDRFTLADQRNLMIIRKGRREVSYPVVGVRGEGARFTDADGREFLDLCMGFGVNLLGHSSEPLTAVLRTFEASDLLIGPQSSTAGDVARGIASLAGVDRVAFTSSGTEAVMGAVRAARAKTGRDLVALFSGSYHGTFDGVLVAPRAGGERGETTPLGRGTPASVVEDVIVLPYDDSAIPILESCGDRLAAVLVEPVQSRRPGHQPVDLLHRLRALTRAQGAALVFDEIITGFRCHPAGAAAYFGVHPDLVTYGKVIGGGMPIGVIAGDAEFMAPIDGGRRREGDGGFPQRPSMVFAGTFSKHPLAMAAAQQMILHLEKESPRLQNSLSGRTAALAEKINAHASANGFPIGVEYFSSLFRINVDGSPLSEDMFYLGLLNRGIYVWEGGTCFLSAAHSDADCSEIAEAVAEAASEVASRGFWDKARAAGGVSPGCDPSAVVGEAPLTDGQKLLWMSSELGGELGKAYQMSGVLRIEGTLDIAKLQPALEQVARRQEAMRTGFEQDGGSQYCTARAVPTLTVTTLSDASPGDVEALLDRFTQRPTDMSAPSLFRFHLVQTNEAAFLQCTVPHAIADGWSFNVLWSELSACYLSGEAADALPAPASFLEYARWKRRDEDERFKVNEAVWRPKLDAAWSLVPLVDGAGPFRSVMRVDSLRQESLATLRDLARSSGCTMHTAGLSVVAAASALLTGDAQPVMMAQQTGQPRHTGKPLMGFCVDVLPVIVELPDDRSLIDVAKAVQAQMLDGSEITSGLYRLLQDKRYRELPTTFTGFNYEVHIPETMFGATAESLTMPRDTIPWPAIITIEERNDGIQLISEISESSALAPLGPRLAMAVEQVLSSSGRQLGELRRP</sequence>
<dbReference type="Gene3D" id="3.30.70.3290">
    <property type="match status" value="1"/>
</dbReference>
<dbReference type="InterPro" id="IPR023213">
    <property type="entry name" value="CAT-like_dom_sf"/>
</dbReference>
<dbReference type="RefSeq" id="WP_160822895.1">
    <property type="nucleotide sequence ID" value="NZ_JBHSXS010000008.1"/>
</dbReference>
<evidence type="ECO:0000259" key="7">
    <source>
        <dbReference type="PROSITE" id="PS50075"/>
    </source>
</evidence>
<dbReference type="InterPro" id="IPR015421">
    <property type="entry name" value="PyrdxlP-dep_Trfase_major"/>
</dbReference>
<dbReference type="Gene3D" id="3.30.559.10">
    <property type="entry name" value="Chloramphenicol acetyltransferase-like domain"/>
    <property type="match status" value="1"/>
</dbReference>
<dbReference type="SMART" id="SM00827">
    <property type="entry name" value="PKS_AT"/>
    <property type="match status" value="1"/>
</dbReference>
<dbReference type="SUPFAM" id="SSF52151">
    <property type="entry name" value="FabD/lysophospholipase-like"/>
    <property type="match status" value="1"/>
</dbReference>
<dbReference type="InterPro" id="IPR020806">
    <property type="entry name" value="PKS_PP-bd"/>
</dbReference>
<dbReference type="Gene3D" id="3.40.640.10">
    <property type="entry name" value="Type I PLP-dependent aspartate aminotransferase-like (Major domain)"/>
    <property type="match status" value="1"/>
</dbReference>
<gene>
    <name evidence="9" type="ORF">ACFQKB_17120</name>
</gene>
<comment type="caution">
    <text evidence="9">The sequence shown here is derived from an EMBL/GenBank/DDBJ whole genome shotgun (WGS) entry which is preliminary data.</text>
</comment>
<dbReference type="InterPro" id="IPR014031">
    <property type="entry name" value="Ketoacyl_synth_C"/>
</dbReference>
<dbReference type="Pfam" id="PF00668">
    <property type="entry name" value="Condensation"/>
    <property type="match status" value="1"/>
</dbReference>
<protein>
    <submittedName>
        <fullName evidence="9">Type I polyketide synthase</fullName>
    </submittedName>
</protein>
<dbReference type="InterPro" id="IPR005814">
    <property type="entry name" value="Aminotrans_3"/>
</dbReference>
<dbReference type="EMBL" id="JBHSXS010000008">
    <property type="protein sequence ID" value="MFC6881488.1"/>
    <property type="molecule type" value="Genomic_DNA"/>
</dbReference>
<evidence type="ECO:0000313" key="9">
    <source>
        <dbReference type="EMBL" id="MFC6881488.1"/>
    </source>
</evidence>
<evidence type="ECO:0000256" key="2">
    <source>
        <dbReference type="ARBA" id="ARBA00022450"/>
    </source>
</evidence>
<dbReference type="InterPro" id="IPR036736">
    <property type="entry name" value="ACP-like_sf"/>
</dbReference>
<dbReference type="SUPFAM" id="SSF47336">
    <property type="entry name" value="ACP-like"/>
    <property type="match status" value="1"/>
</dbReference>
<proteinExistence type="predicted"/>
<dbReference type="InterPro" id="IPR016036">
    <property type="entry name" value="Malonyl_transacylase_ACP-bd"/>
</dbReference>
<comment type="cofactor">
    <cofactor evidence="1">
        <name>pantetheine 4'-phosphate</name>
        <dbReference type="ChEBI" id="CHEBI:47942"/>
    </cofactor>
</comment>
<dbReference type="InterPro" id="IPR049704">
    <property type="entry name" value="Aminotrans_3_PPA_site"/>
</dbReference>
<evidence type="ECO:0000256" key="5">
    <source>
        <dbReference type="ARBA" id="ARBA00022898"/>
    </source>
</evidence>
<dbReference type="Gene3D" id="3.40.47.10">
    <property type="match status" value="1"/>
</dbReference>
<keyword evidence="10" id="KW-1185">Reference proteome</keyword>
<dbReference type="InterPro" id="IPR014030">
    <property type="entry name" value="Ketoacyl_synth_N"/>
</dbReference>
<dbReference type="SMART" id="SM00825">
    <property type="entry name" value="PKS_KS"/>
    <property type="match status" value="1"/>
</dbReference>
<dbReference type="Pfam" id="PF02801">
    <property type="entry name" value="Ketoacyl-synt_C"/>
    <property type="match status" value="1"/>
</dbReference>
<keyword evidence="3" id="KW-0597">Phosphoprotein</keyword>
<dbReference type="PROSITE" id="PS00606">
    <property type="entry name" value="KS3_1"/>
    <property type="match status" value="1"/>
</dbReference>
<dbReference type="Gene3D" id="3.90.1150.10">
    <property type="entry name" value="Aspartate Aminotransferase, domain 1"/>
    <property type="match status" value="1"/>
</dbReference>
<dbReference type="InterPro" id="IPR001242">
    <property type="entry name" value="Condensation_dom"/>
</dbReference>
<reference evidence="10" key="1">
    <citation type="journal article" date="2019" name="Int. J. Syst. Evol. Microbiol.">
        <title>The Global Catalogue of Microorganisms (GCM) 10K type strain sequencing project: providing services to taxonomists for standard genome sequencing and annotation.</title>
        <authorList>
            <consortium name="The Broad Institute Genomics Platform"/>
            <consortium name="The Broad Institute Genome Sequencing Center for Infectious Disease"/>
            <person name="Wu L."/>
            <person name="Ma J."/>
        </authorList>
    </citation>
    <scope>NUCLEOTIDE SEQUENCE [LARGE SCALE GENOMIC DNA]</scope>
    <source>
        <strain evidence="10">JCM 3369</strain>
    </source>
</reference>
<feature type="region of interest" description="Disordered" evidence="6">
    <location>
        <begin position="984"/>
        <end position="1037"/>
    </location>
</feature>
<dbReference type="SMART" id="SM00823">
    <property type="entry name" value="PKS_PP"/>
    <property type="match status" value="1"/>
</dbReference>
<dbReference type="Gene3D" id="3.40.366.10">
    <property type="entry name" value="Malonyl-Coenzyme A Acyl Carrier Protein, domain 2"/>
    <property type="match status" value="1"/>
</dbReference>
<dbReference type="Gene3D" id="3.30.559.30">
    <property type="entry name" value="Nonribosomal peptide synthetase, condensation domain"/>
    <property type="match status" value="1"/>
</dbReference>
<evidence type="ECO:0000259" key="8">
    <source>
        <dbReference type="PROSITE" id="PS52004"/>
    </source>
</evidence>
<dbReference type="Pfam" id="PF16197">
    <property type="entry name" value="KAsynt_C_assoc"/>
    <property type="match status" value="1"/>
</dbReference>
<dbReference type="SUPFAM" id="SSF53383">
    <property type="entry name" value="PLP-dependent transferases"/>
    <property type="match status" value="1"/>
</dbReference>
<dbReference type="SUPFAM" id="SSF52777">
    <property type="entry name" value="CoA-dependent acyltransferases"/>
    <property type="match status" value="2"/>
</dbReference>
<dbReference type="InterPro" id="IPR014043">
    <property type="entry name" value="Acyl_transferase_dom"/>
</dbReference>
<keyword evidence="2" id="KW-0596">Phosphopantetheine</keyword>
<dbReference type="InterPro" id="IPR016035">
    <property type="entry name" value="Acyl_Trfase/lysoPLipase"/>
</dbReference>
<feature type="region of interest" description="Disordered" evidence="6">
    <location>
        <begin position="863"/>
        <end position="911"/>
    </location>
</feature>
<dbReference type="Gene3D" id="1.10.1200.10">
    <property type="entry name" value="ACP-like"/>
    <property type="match status" value="1"/>
</dbReference>
<evidence type="ECO:0000256" key="1">
    <source>
        <dbReference type="ARBA" id="ARBA00001957"/>
    </source>
</evidence>
<dbReference type="InterPro" id="IPR015424">
    <property type="entry name" value="PyrdxlP-dep_Trfase"/>
</dbReference>
<keyword evidence="5" id="KW-0663">Pyridoxal phosphate</keyword>
<dbReference type="PANTHER" id="PTHR43775:SF37">
    <property type="entry name" value="SI:DKEY-61P9.11"/>
    <property type="match status" value="1"/>
</dbReference>
<dbReference type="PROSITE" id="PS00600">
    <property type="entry name" value="AA_TRANSFER_CLASS_3"/>
    <property type="match status" value="1"/>
</dbReference>
<dbReference type="InterPro" id="IPR020841">
    <property type="entry name" value="PKS_Beta-ketoAc_synthase_dom"/>
</dbReference>
<organism evidence="9 10">
    <name type="scientific">Actinomadura yumaensis</name>
    <dbReference type="NCBI Taxonomy" id="111807"/>
    <lineage>
        <taxon>Bacteria</taxon>
        <taxon>Bacillati</taxon>
        <taxon>Actinomycetota</taxon>
        <taxon>Actinomycetes</taxon>
        <taxon>Streptosporangiales</taxon>
        <taxon>Thermomonosporaceae</taxon>
        <taxon>Actinomadura</taxon>
    </lineage>
</organism>
<dbReference type="Pfam" id="PF00698">
    <property type="entry name" value="Acyl_transf_1"/>
    <property type="match status" value="1"/>
</dbReference>
<feature type="compositionally biased region" description="Low complexity" evidence="6">
    <location>
        <begin position="881"/>
        <end position="890"/>
    </location>
</feature>
<dbReference type="PROSITE" id="PS52004">
    <property type="entry name" value="KS3_2"/>
    <property type="match status" value="1"/>
</dbReference>
<dbReference type="InterPro" id="IPR032821">
    <property type="entry name" value="PKS_assoc"/>
</dbReference>
<dbReference type="Pfam" id="PF00202">
    <property type="entry name" value="Aminotran_3"/>
    <property type="match status" value="1"/>
</dbReference>
<dbReference type="SUPFAM" id="SSF55048">
    <property type="entry name" value="Probable ACP-binding domain of malonyl-CoA ACP transacylase"/>
    <property type="match status" value="1"/>
</dbReference>
<dbReference type="InterPro" id="IPR018201">
    <property type="entry name" value="Ketoacyl_synth_AS"/>
</dbReference>
<dbReference type="Pfam" id="PF00109">
    <property type="entry name" value="ketoacyl-synt"/>
    <property type="match status" value="1"/>
</dbReference>
<dbReference type="Proteomes" id="UP001596380">
    <property type="component" value="Unassembled WGS sequence"/>
</dbReference>
<dbReference type="InterPro" id="IPR009081">
    <property type="entry name" value="PP-bd_ACP"/>
</dbReference>
<accession>A0ABW2CK36</accession>